<evidence type="ECO:0000313" key="1">
    <source>
        <dbReference type="EMBL" id="KAJ7041244.1"/>
    </source>
</evidence>
<accession>A0AAD6XDG9</accession>
<dbReference type="Proteomes" id="UP001218188">
    <property type="component" value="Unassembled WGS sequence"/>
</dbReference>
<organism evidence="1 2">
    <name type="scientific">Mycena alexandri</name>
    <dbReference type="NCBI Taxonomy" id="1745969"/>
    <lineage>
        <taxon>Eukaryota</taxon>
        <taxon>Fungi</taxon>
        <taxon>Dikarya</taxon>
        <taxon>Basidiomycota</taxon>
        <taxon>Agaricomycotina</taxon>
        <taxon>Agaricomycetes</taxon>
        <taxon>Agaricomycetidae</taxon>
        <taxon>Agaricales</taxon>
        <taxon>Marasmiineae</taxon>
        <taxon>Mycenaceae</taxon>
        <taxon>Mycena</taxon>
    </lineage>
</organism>
<dbReference type="EMBL" id="JARJCM010000018">
    <property type="protein sequence ID" value="KAJ7041244.1"/>
    <property type="molecule type" value="Genomic_DNA"/>
</dbReference>
<name>A0AAD6XDG9_9AGAR</name>
<reference evidence="1" key="1">
    <citation type="submission" date="2023-03" db="EMBL/GenBank/DDBJ databases">
        <title>Massive genome expansion in bonnet fungi (Mycena s.s.) driven by repeated elements and novel gene families across ecological guilds.</title>
        <authorList>
            <consortium name="Lawrence Berkeley National Laboratory"/>
            <person name="Harder C.B."/>
            <person name="Miyauchi S."/>
            <person name="Viragh M."/>
            <person name="Kuo A."/>
            <person name="Thoen E."/>
            <person name="Andreopoulos B."/>
            <person name="Lu D."/>
            <person name="Skrede I."/>
            <person name="Drula E."/>
            <person name="Henrissat B."/>
            <person name="Morin E."/>
            <person name="Kohler A."/>
            <person name="Barry K."/>
            <person name="LaButti K."/>
            <person name="Morin E."/>
            <person name="Salamov A."/>
            <person name="Lipzen A."/>
            <person name="Mereny Z."/>
            <person name="Hegedus B."/>
            <person name="Baldrian P."/>
            <person name="Stursova M."/>
            <person name="Weitz H."/>
            <person name="Taylor A."/>
            <person name="Grigoriev I.V."/>
            <person name="Nagy L.G."/>
            <person name="Martin F."/>
            <person name="Kauserud H."/>
        </authorList>
    </citation>
    <scope>NUCLEOTIDE SEQUENCE</scope>
    <source>
        <strain evidence="1">CBHHK200</strain>
    </source>
</reference>
<proteinExistence type="predicted"/>
<dbReference type="AlphaFoldDB" id="A0AAD6XDG9"/>
<evidence type="ECO:0000313" key="2">
    <source>
        <dbReference type="Proteomes" id="UP001218188"/>
    </source>
</evidence>
<gene>
    <name evidence="1" type="ORF">C8F04DRAFT_1080753</name>
</gene>
<comment type="caution">
    <text evidence="1">The sequence shown here is derived from an EMBL/GenBank/DDBJ whole genome shotgun (WGS) entry which is preliminary data.</text>
</comment>
<sequence length="118" mass="13094">MCQSQAGRAHAPRSYGVLGFRGSVFSLFLWGFSLSGSRASPRVYPSNRANYSWVSSAFSDSLSSILALYPFSPPTPARHLYTLFSALARTAPVYPHEQLLRGVRTLRPNDFYDHLHGA</sequence>
<protein>
    <submittedName>
        <fullName evidence="1">Uncharacterized protein</fullName>
    </submittedName>
</protein>
<keyword evidence="2" id="KW-1185">Reference proteome</keyword>